<evidence type="ECO:0000313" key="1">
    <source>
        <dbReference type="EMBL" id="CAI6374470.1"/>
    </source>
</evidence>
<dbReference type="AlphaFoldDB" id="A0AAV0Y0V6"/>
<feature type="non-terminal residue" evidence="1">
    <location>
        <position position="1"/>
    </location>
</feature>
<comment type="caution">
    <text evidence="1">The sequence shown here is derived from an EMBL/GenBank/DDBJ whole genome shotgun (WGS) entry which is preliminary data.</text>
</comment>
<sequence>SYKITAESTFLKKTMNCLKAVILLWTGIIAFNASVTAYEIDGRDLRVFTVKYCGGVLKSIEVYYMDIRNAQPLLNRFDYFRVTGNIGPIRRLVIPYNQSPCDGEIQEIELPVKLLKSTAKQLKLTPSQNLMSRK</sequence>
<gene>
    <name evidence="1" type="ORF">MEUPH1_LOCUS28097</name>
</gene>
<reference evidence="1 2" key="1">
    <citation type="submission" date="2023-01" db="EMBL/GenBank/DDBJ databases">
        <authorList>
            <person name="Whitehead M."/>
        </authorList>
    </citation>
    <scope>NUCLEOTIDE SEQUENCE [LARGE SCALE GENOMIC DNA]</scope>
</reference>
<dbReference type="Proteomes" id="UP001160148">
    <property type="component" value="Unassembled WGS sequence"/>
</dbReference>
<organism evidence="1 2">
    <name type="scientific">Macrosiphum euphorbiae</name>
    <name type="common">potato aphid</name>
    <dbReference type="NCBI Taxonomy" id="13131"/>
    <lineage>
        <taxon>Eukaryota</taxon>
        <taxon>Metazoa</taxon>
        <taxon>Ecdysozoa</taxon>
        <taxon>Arthropoda</taxon>
        <taxon>Hexapoda</taxon>
        <taxon>Insecta</taxon>
        <taxon>Pterygota</taxon>
        <taxon>Neoptera</taxon>
        <taxon>Paraneoptera</taxon>
        <taxon>Hemiptera</taxon>
        <taxon>Sternorrhyncha</taxon>
        <taxon>Aphidomorpha</taxon>
        <taxon>Aphidoidea</taxon>
        <taxon>Aphididae</taxon>
        <taxon>Macrosiphini</taxon>
        <taxon>Macrosiphum</taxon>
    </lineage>
</organism>
<name>A0AAV0Y0V6_9HEMI</name>
<proteinExistence type="predicted"/>
<dbReference type="EMBL" id="CARXXK010001213">
    <property type="protein sequence ID" value="CAI6374470.1"/>
    <property type="molecule type" value="Genomic_DNA"/>
</dbReference>
<keyword evidence="2" id="KW-1185">Reference proteome</keyword>
<accession>A0AAV0Y0V6</accession>
<protein>
    <submittedName>
        <fullName evidence="1">Uncharacterized protein</fullName>
    </submittedName>
</protein>
<evidence type="ECO:0000313" key="2">
    <source>
        <dbReference type="Proteomes" id="UP001160148"/>
    </source>
</evidence>